<proteinExistence type="predicted"/>
<evidence type="ECO:0000313" key="3">
    <source>
        <dbReference type="Proteomes" id="UP001428341"/>
    </source>
</evidence>
<comment type="caution">
    <text evidence="2">The sequence shown here is derived from an EMBL/GenBank/DDBJ whole genome shotgun (WGS) entry which is preliminary data.</text>
</comment>
<keyword evidence="3" id="KW-1185">Reference proteome</keyword>
<dbReference type="AlphaFoldDB" id="A0AAP0QY69"/>
<accession>A0AAP0QY69</accession>
<evidence type="ECO:0008006" key="4">
    <source>
        <dbReference type="Google" id="ProtNLM"/>
    </source>
</evidence>
<name>A0AAP0QY69_9ROSI</name>
<feature type="chain" id="PRO_5042932650" description="Secreted protein" evidence="1">
    <location>
        <begin position="22"/>
        <end position="82"/>
    </location>
</feature>
<reference evidence="2 3" key="1">
    <citation type="submission" date="2024-05" db="EMBL/GenBank/DDBJ databases">
        <title>Haplotype-resolved chromosome-level genome assembly of Huyou (Citrus changshanensis).</title>
        <authorList>
            <person name="Miao C."/>
            <person name="Chen W."/>
            <person name="Wu Y."/>
            <person name="Wang L."/>
            <person name="Zhao S."/>
            <person name="Grierson D."/>
            <person name="Xu C."/>
            <person name="Chen K."/>
        </authorList>
    </citation>
    <scope>NUCLEOTIDE SEQUENCE [LARGE SCALE GENOMIC DNA]</scope>
    <source>
        <strain evidence="2">01-14</strain>
        <tissue evidence="2">Leaf</tissue>
    </source>
</reference>
<gene>
    <name evidence="2" type="ORF">WN944_010806</name>
</gene>
<organism evidence="2 3">
    <name type="scientific">Citrus x changshan-huyou</name>
    <dbReference type="NCBI Taxonomy" id="2935761"/>
    <lineage>
        <taxon>Eukaryota</taxon>
        <taxon>Viridiplantae</taxon>
        <taxon>Streptophyta</taxon>
        <taxon>Embryophyta</taxon>
        <taxon>Tracheophyta</taxon>
        <taxon>Spermatophyta</taxon>
        <taxon>Magnoliopsida</taxon>
        <taxon>eudicotyledons</taxon>
        <taxon>Gunneridae</taxon>
        <taxon>Pentapetalae</taxon>
        <taxon>rosids</taxon>
        <taxon>malvids</taxon>
        <taxon>Sapindales</taxon>
        <taxon>Rutaceae</taxon>
        <taxon>Aurantioideae</taxon>
        <taxon>Citrus</taxon>
    </lineage>
</organism>
<evidence type="ECO:0000256" key="1">
    <source>
        <dbReference type="SAM" id="SignalP"/>
    </source>
</evidence>
<keyword evidence="1" id="KW-0732">Signal</keyword>
<protein>
    <recommendedName>
        <fullName evidence="4">Secreted protein</fullName>
    </recommendedName>
</protein>
<dbReference type="Proteomes" id="UP001428341">
    <property type="component" value="Unassembled WGS sequence"/>
</dbReference>
<dbReference type="EMBL" id="JBCGBO010000002">
    <property type="protein sequence ID" value="KAK9222371.1"/>
    <property type="molecule type" value="Genomic_DNA"/>
</dbReference>
<evidence type="ECO:0000313" key="2">
    <source>
        <dbReference type="EMBL" id="KAK9222371.1"/>
    </source>
</evidence>
<feature type="signal peptide" evidence="1">
    <location>
        <begin position="1"/>
        <end position="21"/>
    </location>
</feature>
<sequence>MLVHVPLHMLVIFYLSILRVGDPCLSPPPVGYNFHIDVDFRSNHILVSDGYCSSLPEGQLLLDNIKRALFLSLATNIVDLCY</sequence>